<dbReference type="InterPro" id="IPR051677">
    <property type="entry name" value="AfsR-DnrI-RedD_regulator"/>
</dbReference>
<evidence type="ECO:0000256" key="3">
    <source>
        <dbReference type="ARBA" id="ARBA00023125"/>
    </source>
</evidence>
<dbReference type="InterPro" id="IPR036388">
    <property type="entry name" value="WH-like_DNA-bd_sf"/>
</dbReference>
<dbReference type="EMBL" id="BSFP01000045">
    <property type="protein sequence ID" value="GLL04446.1"/>
    <property type="molecule type" value="Genomic_DNA"/>
</dbReference>
<name>A0A9W6KQ73_9ACTN</name>
<dbReference type="SMART" id="SM01043">
    <property type="entry name" value="BTAD"/>
    <property type="match status" value="1"/>
</dbReference>
<dbReference type="Gene3D" id="1.10.10.10">
    <property type="entry name" value="Winged helix-like DNA-binding domain superfamily/Winged helix DNA-binding domain"/>
    <property type="match status" value="1"/>
</dbReference>
<dbReference type="InterPro" id="IPR027417">
    <property type="entry name" value="P-loop_NTPase"/>
</dbReference>
<organism evidence="9 10">
    <name type="scientific">Dactylosporangium matsuzakiense</name>
    <dbReference type="NCBI Taxonomy" id="53360"/>
    <lineage>
        <taxon>Bacteria</taxon>
        <taxon>Bacillati</taxon>
        <taxon>Actinomycetota</taxon>
        <taxon>Actinomycetes</taxon>
        <taxon>Micromonosporales</taxon>
        <taxon>Micromonosporaceae</taxon>
        <taxon>Dactylosporangium</taxon>
    </lineage>
</organism>
<keyword evidence="2" id="KW-0805">Transcription regulation</keyword>
<dbReference type="InterPro" id="IPR011990">
    <property type="entry name" value="TPR-like_helical_dom_sf"/>
</dbReference>
<dbReference type="SUPFAM" id="SSF48452">
    <property type="entry name" value="TPR-like"/>
    <property type="match status" value="3"/>
</dbReference>
<dbReference type="PRINTS" id="PR00364">
    <property type="entry name" value="DISEASERSIST"/>
</dbReference>
<sequence>MGGGVQVRILGPVEAADDDGVQLALGPPKQRALLVALALRAGAGITVAELVDTLWPVDPPASAVKNIQLYVHRLRRLLDAELAYRDGTYRVDADAVELDADVFEALAAQARRAVAAGEWSRAAELYRQALSRWRGPALADVVARGLLLGPAGALDQARLTALDEFLDVEGRLRGPQAVLRLLHRLVAQYPLHEPFRERQLRALLATGRRSEALLAYEETRELLATELGVEPGPRLGTVGAALDDPAETDGLAPPVPAELPADIADFTGRDEQVAEACTYFGGAGPSALRICVVTGTAGVGKSAFAVHVAHRVRGAYPGGQLYVNLHGISPHRVDPADVLAQFLRALGRPAARLPVAIEERVRLYRSILADRRVLVVLDGAGSEDQVRPLLPGGAGCAALITARTPLAGLEGARQMPLDVLDRAAALRLLSRAAGRTGPDEHAAPAHDGDRPAGDKRETAAERIVELCGRLPLAVRIAGARLNTRPHWTLSQFADRLADRRRRLDELRAGELDVRASFDLSYRALDRPTRHTFHLLALLEQPTVTTWLAAALLRVSPVVAEDRLEALVDAQLLQALPNERYTSHDLLRVYAAETASAMEPDTARQALDGAFAAWVAAAERAAAAMSGEDAAARAARRWFTQEQDDLVAAVRQAHRTGRWPVTWRLAQALTRYLEQRSRWSAWQDTHELAVEAAHAAGEVEVEAALTQRLGDLYRDRGRFDEAAVHFRRALTLAEATGSSRQRADALCGMGDVSWGHGDARGAAKRYGLALALYEEIGEARGAAFALRGLSYADRQLGRLDEAIAAGRRCVAAFQRIGDDSGEAYARRTLGSTHLDRGELEAAAACFVRCFDDFAALGDRLGQAAALMGLGMAQVEQGRYEEAAQTYQACRAAFADVSDPLGEAYARRGLGDALTGLGRFAEAEAELGAALDVFEALGDVRWQGYALLSLGRLEHLRPAPDRARDVLRQALTIFEAMPAPLWTARARALLDSVDAPG</sequence>
<dbReference type="PANTHER" id="PTHR35807">
    <property type="entry name" value="TRANSCRIPTIONAL REGULATOR REDD-RELATED"/>
    <property type="match status" value="1"/>
</dbReference>
<gene>
    <name evidence="9" type="ORF">GCM10017581_061930</name>
</gene>
<proteinExistence type="inferred from homology"/>
<feature type="repeat" description="TPR" evidence="5">
    <location>
        <begin position="702"/>
        <end position="735"/>
    </location>
</feature>
<dbReference type="Pfam" id="PF13424">
    <property type="entry name" value="TPR_12"/>
    <property type="match status" value="2"/>
</dbReference>
<evidence type="ECO:0000256" key="5">
    <source>
        <dbReference type="PROSITE-ProRule" id="PRU00339"/>
    </source>
</evidence>
<dbReference type="InterPro" id="IPR001867">
    <property type="entry name" value="OmpR/PhoB-type_DNA-bd"/>
</dbReference>
<dbReference type="PROSITE" id="PS50005">
    <property type="entry name" value="TPR"/>
    <property type="match status" value="1"/>
</dbReference>
<comment type="similarity">
    <text evidence="1">Belongs to the AfsR/DnrI/RedD regulatory family.</text>
</comment>
<comment type="caution">
    <text evidence="9">The sequence shown here is derived from an EMBL/GenBank/DDBJ whole genome shotgun (WGS) entry which is preliminary data.</text>
</comment>
<evidence type="ECO:0000313" key="10">
    <source>
        <dbReference type="Proteomes" id="UP001143480"/>
    </source>
</evidence>
<dbReference type="SUPFAM" id="SSF52540">
    <property type="entry name" value="P-loop containing nucleoside triphosphate hydrolases"/>
    <property type="match status" value="1"/>
</dbReference>
<dbReference type="InterPro" id="IPR016032">
    <property type="entry name" value="Sig_transdc_resp-reg_C-effctor"/>
</dbReference>
<keyword evidence="3 6" id="KW-0238">DNA-binding</keyword>
<feature type="domain" description="OmpR/PhoB-type" evidence="8">
    <location>
        <begin position="1"/>
        <end position="105"/>
    </location>
</feature>
<keyword evidence="5" id="KW-0802">TPR repeat</keyword>
<evidence type="ECO:0000256" key="7">
    <source>
        <dbReference type="SAM" id="MobiDB-lite"/>
    </source>
</evidence>
<dbReference type="GO" id="GO:0043531">
    <property type="term" value="F:ADP binding"/>
    <property type="evidence" value="ECO:0007669"/>
    <property type="project" value="InterPro"/>
</dbReference>
<dbReference type="Gene3D" id="1.25.40.10">
    <property type="entry name" value="Tetratricopeptide repeat domain"/>
    <property type="match status" value="3"/>
</dbReference>
<protein>
    <submittedName>
        <fullName evidence="9">SARP family transcriptional regulator</fullName>
    </submittedName>
</protein>
<dbReference type="Gene3D" id="3.40.50.300">
    <property type="entry name" value="P-loop containing nucleotide triphosphate hydrolases"/>
    <property type="match status" value="1"/>
</dbReference>
<reference evidence="9" key="1">
    <citation type="journal article" date="2014" name="Int. J. Syst. Evol. Microbiol.">
        <title>Complete genome sequence of Corynebacterium casei LMG S-19264T (=DSM 44701T), isolated from a smear-ripened cheese.</title>
        <authorList>
            <consortium name="US DOE Joint Genome Institute (JGI-PGF)"/>
            <person name="Walter F."/>
            <person name="Albersmeier A."/>
            <person name="Kalinowski J."/>
            <person name="Ruckert C."/>
        </authorList>
    </citation>
    <scope>NUCLEOTIDE SEQUENCE</scope>
    <source>
        <strain evidence="9">VKM Ac-1321</strain>
    </source>
</reference>
<reference evidence="9" key="2">
    <citation type="submission" date="2023-01" db="EMBL/GenBank/DDBJ databases">
        <authorList>
            <person name="Sun Q."/>
            <person name="Evtushenko L."/>
        </authorList>
    </citation>
    <scope>NUCLEOTIDE SEQUENCE</scope>
    <source>
        <strain evidence="9">VKM Ac-1321</strain>
    </source>
</reference>
<dbReference type="InterPro" id="IPR019734">
    <property type="entry name" value="TPR_rpt"/>
</dbReference>
<dbReference type="InterPro" id="IPR005158">
    <property type="entry name" value="BTAD"/>
</dbReference>
<evidence type="ECO:0000256" key="6">
    <source>
        <dbReference type="PROSITE-ProRule" id="PRU01091"/>
    </source>
</evidence>
<evidence type="ECO:0000313" key="9">
    <source>
        <dbReference type="EMBL" id="GLL04446.1"/>
    </source>
</evidence>
<dbReference type="CDD" id="cd15831">
    <property type="entry name" value="BTAD"/>
    <property type="match status" value="1"/>
</dbReference>
<feature type="DNA-binding region" description="OmpR/PhoB-type" evidence="6">
    <location>
        <begin position="1"/>
        <end position="105"/>
    </location>
</feature>
<dbReference type="PROSITE" id="PS51755">
    <property type="entry name" value="OMPR_PHOB"/>
    <property type="match status" value="1"/>
</dbReference>
<feature type="region of interest" description="Disordered" evidence="7">
    <location>
        <begin position="435"/>
        <end position="457"/>
    </location>
</feature>
<dbReference type="GO" id="GO:0006355">
    <property type="term" value="P:regulation of DNA-templated transcription"/>
    <property type="evidence" value="ECO:0007669"/>
    <property type="project" value="InterPro"/>
</dbReference>
<feature type="compositionally biased region" description="Basic and acidic residues" evidence="7">
    <location>
        <begin position="437"/>
        <end position="457"/>
    </location>
</feature>
<dbReference type="Pfam" id="PF03704">
    <property type="entry name" value="BTAD"/>
    <property type="match status" value="1"/>
</dbReference>
<keyword evidence="4" id="KW-0804">Transcription</keyword>
<keyword evidence="10" id="KW-1185">Reference proteome</keyword>
<dbReference type="Proteomes" id="UP001143480">
    <property type="component" value="Unassembled WGS sequence"/>
</dbReference>
<evidence type="ECO:0000256" key="4">
    <source>
        <dbReference type="ARBA" id="ARBA00023163"/>
    </source>
</evidence>
<evidence type="ECO:0000256" key="2">
    <source>
        <dbReference type="ARBA" id="ARBA00023015"/>
    </source>
</evidence>
<dbReference type="GO" id="GO:0003677">
    <property type="term" value="F:DNA binding"/>
    <property type="evidence" value="ECO:0007669"/>
    <property type="project" value="UniProtKB-UniRule"/>
</dbReference>
<dbReference type="SMART" id="SM00862">
    <property type="entry name" value="Trans_reg_C"/>
    <property type="match status" value="1"/>
</dbReference>
<dbReference type="GO" id="GO:0000160">
    <property type="term" value="P:phosphorelay signal transduction system"/>
    <property type="evidence" value="ECO:0007669"/>
    <property type="project" value="InterPro"/>
</dbReference>
<dbReference type="PANTHER" id="PTHR35807:SF1">
    <property type="entry name" value="TRANSCRIPTIONAL REGULATOR REDD"/>
    <property type="match status" value="1"/>
</dbReference>
<dbReference type="SMART" id="SM00028">
    <property type="entry name" value="TPR"/>
    <property type="match status" value="7"/>
</dbReference>
<evidence type="ECO:0000259" key="8">
    <source>
        <dbReference type="PROSITE" id="PS51755"/>
    </source>
</evidence>
<evidence type="ECO:0000256" key="1">
    <source>
        <dbReference type="ARBA" id="ARBA00005820"/>
    </source>
</evidence>
<dbReference type="AlphaFoldDB" id="A0A9W6KQ73"/>
<accession>A0A9W6KQ73</accession>
<dbReference type="SUPFAM" id="SSF46894">
    <property type="entry name" value="C-terminal effector domain of the bipartite response regulators"/>
    <property type="match status" value="1"/>
</dbReference>